<keyword evidence="6" id="KW-1133">Transmembrane helix</keyword>
<name>A0A1E4S313_CYBJN</name>
<dbReference type="InterPro" id="IPR005336">
    <property type="entry name" value="MPC"/>
</dbReference>
<comment type="function">
    <text evidence="9">Mediates the uptake of pyruvate into mitochondria.</text>
</comment>
<evidence type="ECO:0000256" key="1">
    <source>
        <dbReference type="ARBA" id="ARBA00004448"/>
    </source>
</evidence>
<dbReference type="OrthoDB" id="869189at2759"/>
<evidence type="ECO:0000256" key="7">
    <source>
        <dbReference type="ARBA" id="ARBA00023128"/>
    </source>
</evidence>
<dbReference type="PANTHER" id="PTHR14154">
    <property type="entry name" value="UPF0041 BRAIN PROTEIN 44-RELATED"/>
    <property type="match status" value="1"/>
</dbReference>
<keyword evidence="4" id="KW-0812">Transmembrane</keyword>
<evidence type="ECO:0000256" key="8">
    <source>
        <dbReference type="ARBA" id="ARBA00023136"/>
    </source>
</evidence>
<comment type="subcellular location">
    <subcellularLocation>
        <location evidence="1 9">Mitochondrion inner membrane</location>
        <topology evidence="1 9">Multi-pass membrane protein</topology>
    </subcellularLocation>
</comment>
<evidence type="ECO:0000256" key="5">
    <source>
        <dbReference type="ARBA" id="ARBA00022792"/>
    </source>
</evidence>
<evidence type="ECO:0000256" key="9">
    <source>
        <dbReference type="RuleBase" id="RU363100"/>
    </source>
</evidence>
<keyword evidence="5 9" id="KW-0999">Mitochondrion inner membrane</keyword>
<dbReference type="Proteomes" id="UP000094389">
    <property type="component" value="Unassembled WGS sequence"/>
</dbReference>
<dbReference type="OMA" id="PQQFAIC"/>
<sequence>MASAGSSAFRRFLNSETGPKTIHFWAPVLKWALVFAGINDTFRPVETVSGTQNLSLLATGVIWTRWSFVIKPKNYLLASVNFFLALTAGMQLTRITQYRLKEGDSPSQIVDYILNGAKKPVAAAQETNSSTKAVSSA</sequence>
<dbReference type="STRING" id="983966.A0A1E4S313"/>
<reference evidence="10 11" key="1">
    <citation type="journal article" date="2016" name="Proc. Natl. Acad. Sci. U.S.A.">
        <title>Comparative genomics of biotechnologically important yeasts.</title>
        <authorList>
            <person name="Riley R."/>
            <person name="Haridas S."/>
            <person name="Wolfe K.H."/>
            <person name="Lopes M.R."/>
            <person name="Hittinger C.T."/>
            <person name="Goeker M."/>
            <person name="Salamov A.A."/>
            <person name="Wisecaver J.H."/>
            <person name="Long T.M."/>
            <person name="Calvey C.H."/>
            <person name="Aerts A.L."/>
            <person name="Barry K.W."/>
            <person name="Choi C."/>
            <person name="Clum A."/>
            <person name="Coughlan A.Y."/>
            <person name="Deshpande S."/>
            <person name="Douglass A.P."/>
            <person name="Hanson S.J."/>
            <person name="Klenk H.-P."/>
            <person name="LaButti K.M."/>
            <person name="Lapidus A."/>
            <person name="Lindquist E.A."/>
            <person name="Lipzen A.M."/>
            <person name="Meier-Kolthoff J.P."/>
            <person name="Ohm R.A."/>
            <person name="Otillar R.P."/>
            <person name="Pangilinan J.L."/>
            <person name="Peng Y."/>
            <person name="Rokas A."/>
            <person name="Rosa C.A."/>
            <person name="Scheuner C."/>
            <person name="Sibirny A.A."/>
            <person name="Slot J.C."/>
            <person name="Stielow J.B."/>
            <person name="Sun H."/>
            <person name="Kurtzman C.P."/>
            <person name="Blackwell M."/>
            <person name="Grigoriev I.V."/>
            <person name="Jeffries T.W."/>
        </authorList>
    </citation>
    <scope>NUCLEOTIDE SEQUENCE [LARGE SCALE GENOMIC DNA]</scope>
    <source>
        <strain evidence="11">ATCC 18201 / CBS 1600 / BCRC 20928 / JCM 3617 / NBRC 0987 / NRRL Y-1542</strain>
    </source>
</reference>
<keyword evidence="11" id="KW-1185">Reference proteome</keyword>
<comment type="similarity">
    <text evidence="2 9">Belongs to the mitochondrial pyruvate carrier (MPC) (TC 2.A.105) family.</text>
</comment>
<dbReference type="GeneID" id="30989258"/>
<evidence type="ECO:0000256" key="4">
    <source>
        <dbReference type="ARBA" id="ARBA00022692"/>
    </source>
</evidence>
<keyword evidence="7 9" id="KW-0496">Mitochondrion</keyword>
<dbReference type="GO" id="GO:0005743">
    <property type="term" value="C:mitochondrial inner membrane"/>
    <property type="evidence" value="ECO:0007669"/>
    <property type="project" value="UniProtKB-SubCell"/>
</dbReference>
<evidence type="ECO:0000256" key="6">
    <source>
        <dbReference type="ARBA" id="ARBA00022989"/>
    </source>
</evidence>
<keyword evidence="8" id="KW-0472">Membrane</keyword>
<protein>
    <recommendedName>
        <fullName evidence="9">Mitochondrial pyruvate carrier</fullName>
    </recommendedName>
</protein>
<proteinExistence type="inferred from homology"/>
<dbReference type="EMBL" id="KV453929">
    <property type="protein sequence ID" value="ODV73927.1"/>
    <property type="molecule type" value="Genomic_DNA"/>
</dbReference>
<evidence type="ECO:0000256" key="3">
    <source>
        <dbReference type="ARBA" id="ARBA00022448"/>
    </source>
</evidence>
<dbReference type="GO" id="GO:0006850">
    <property type="term" value="P:pyruvate import into mitochondria"/>
    <property type="evidence" value="ECO:0007669"/>
    <property type="project" value="InterPro"/>
</dbReference>
<accession>A0A1E4S313</accession>
<evidence type="ECO:0000313" key="10">
    <source>
        <dbReference type="EMBL" id="ODV73927.1"/>
    </source>
</evidence>
<gene>
    <name evidence="10" type="ORF">CYBJADRAFT_167333</name>
</gene>
<evidence type="ECO:0000256" key="2">
    <source>
        <dbReference type="ARBA" id="ARBA00006416"/>
    </source>
</evidence>
<evidence type="ECO:0000313" key="11">
    <source>
        <dbReference type="Proteomes" id="UP000094389"/>
    </source>
</evidence>
<dbReference type="Pfam" id="PF03650">
    <property type="entry name" value="MPC"/>
    <property type="match status" value="1"/>
</dbReference>
<keyword evidence="3 9" id="KW-0813">Transport</keyword>
<dbReference type="AlphaFoldDB" id="A0A1E4S313"/>
<dbReference type="RefSeq" id="XP_020070966.1">
    <property type="nucleotide sequence ID" value="XM_020214862.1"/>
</dbReference>
<organism evidence="10 11">
    <name type="scientific">Cyberlindnera jadinii (strain ATCC 18201 / CBS 1600 / BCRC 20928 / JCM 3617 / NBRC 0987 / NRRL Y-1542)</name>
    <name type="common">Torula yeast</name>
    <name type="synonym">Candida utilis</name>
    <dbReference type="NCBI Taxonomy" id="983966"/>
    <lineage>
        <taxon>Eukaryota</taxon>
        <taxon>Fungi</taxon>
        <taxon>Dikarya</taxon>
        <taxon>Ascomycota</taxon>
        <taxon>Saccharomycotina</taxon>
        <taxon>Saccharomycetes</taxon>
        <taxon>Phaffomycetales</taxon>
        <taxon>Phaffomycetaceae</taxon>
        <taxon>Cyberlindnera</taxon>
    </lineage>
</organism>